<dbReference type="Proteomes" id="UP000075901">
    <property type="component" value="Unassembled WGS sequence"/>
</dbReference>
<dbReference type="VEuPathDB" id="VectorBase:AMAM018248"/>
<evidence type="ECO:0000256" key="4">
    <source>
        <dbReference type="ARBA" id="ARBA00023242"/>
    </source>
</evidence>
<dbReference type="InterPro" id="IPR058669">
    <property type="entry name" value="TPR_IPO7/11-like"/>
</dbReference>
<dbReference type="PROSITE" id="PS50166">
    <property type="entry name" value="IMPORTIN_B_NT"/>
    <property type="match status" value="1"/>
</dbReference>
<dbReference type="AlphaFoldDB" id="A0A182T2E4"/>
<organism evidence="6 7">
    <name type="scientific">Anopheles maculatus</name>
    <dbReference type="NCBI Taxonomy" id="74869"/>
    <lineage>
        <taxon>Eukaryota</taxon>
        <taxon>Metazoa</taxon>
        <taxon>Ecdysozoa</taxon>
        <taxon>Arthropoda</taxon>
        <taxon>Hexapoda</taxon>
        <taxon>Insecta</taxon>
        <taxon>Pterygota</taxon>
        <taxon>Neoptera</taxon>
        <taxon>Endopterygota</taxon>
        <taxon>Diptera</taxon>
        <taxon>Nematocera</taxon>
        <taxon>Culicoidea</taxon>
        <taxon>Culicidae</taxon>
        <taxon>Anophelinae</taxon>
        <taxon>Anopheles</taxon>
        <taxon>Anopheles maculatus group</taxon>
    </lineage>
</organism>
<dbReference type="GO" id="GO:0005635">
    <property type="term" value="C:nuclear envelope"/>
    <property type="evidence" value="ECO:0007669"/>
    <property type="project" value="TreeGrafter"/>
</dbReference>
<reference evidence="7" key="1">
    <citation type="submission" date="2013-09" db="EMBL/GenBank/DDBJ databases">
        <title>The Genome Sequence of Anopheles maculatus species B.</title>
        <authorList>
            <consortium name="The Broad Institute Genomics Platform"/>
            <person name="Neafsey D.E."/>
            <person name="Besansky N."/>
            <person name="Howell P."/>
            <person name="Walton C."/>
            <person name="Young S.K."/>
            <person name="Zeng Q."/>
            <person name="Gargeya S."/>
            <person name="Fitzgerald M."/>
            <person name="Haas B."/>
            <person name="Abouelleil A."/>
            <person name="Allen A.W."/>
            <person name="Alvarado L."/>
            <person name="Arachchi H.M."/>
            <person name="Berlin A.M."/>
            <person name="Chapman S.B."/>
            <person name="Gainer-Dewar J."/>
            <person name="Goldberg J."/>
            <person name="Griggs A."/>
            <person name="Gujja S."/>
            <person name="Hansen M."/>
            <person name="Howarth C."/>
            <person name="Imamovic A."/>
            <person name="Ireland A."/>
            <person name="Larimer J."/>
            <person name="McCowan C."/>
            <person name="Murphy C."/>
            <person name="Pearson M."/>
            <person name="Poon T.W."/>
            <person name="Priest M."/>
            <person name="Roberts A."/>
            <person name="Saif S."/>
            <person name="Shea T."/>
            <person name="Sisk P."/>
            <person name="Sykes S."/>
            <person name="Wortman J."/>
            <person name="Nusbaum C."/>
            <person name="Birren B."/>
        </authorList>
    </citation>
    <scope>NUCLEOTIDE SEQUENCE [LARGE SCALE GENOMIC DNA]</scope>
    <source>
        <strain evidence="7">maculatus3</strain>
    </source>
</reference>
<dbReference type="PANTHER" id="PTHR10997">
    <property type="entry name" value="IMPORTIN-7, 8, 11"/>
    <property type="match status" value="1"/>
</dbReference>
<evidence type="ECO:0000259" key="5">
    <source>
        <dbReference type="PROSITE" id="PS50166"/>
    </source>
</evidence>
<evidence type="ECO:0000256" key="3">
    <source>
        <dbReference type="ARBA" id="ARBA00022448"/>
    </source>
</evidence>
<dbReference type="EnsemblMetazoa" id="AMAM018248-RA">
    <property type="protein sequence ID" value="AMAM018248-PA"/>
    <property type="gene ID" value="AMAM018248"/>
</dbReference>
<reference evidence="6" key="2">
    <citation type="submission" date="2020-05" db="UniProtKB">
        <authorList>
            <consortium name="EnsemblMetazoa"/>
        </authorList>
    </citation>
    <scope>IDENTIFICATION</scope>
    <source>
        <strain evidence="6">maculatus3</strain>
    </source>
</reference>
<keyword evidence="4" id="KW-0539">Nucleus</keyword>
<dbReference type="Gene3D" id="1.25.10.10">
    <property type="entry name" value="Leucine-rich Repeat Variant"/>
    <property type="match status" value="1"/>
</dbReference>
<dbReference type="GO" id="GO:0006606">
    <property type="term" value="P:protein import into nucleus"/>
    <property type="evidence" value="ECO:0007669"/>
    <property type="project" value="TreeGrafter"/>
</dbReference>
<evidence type="ECO:0000313" key="7">
    <source>
        <dbReference type="Proteomes" id="UP000075901"/>
    </source>
</evidence>
<comment type="subcellular location">
    <subcellularLocation>
        <location evidence="1">Nucleus</location>
    </subcellularLocation>
</comment>
<keyword evidence="3" id="KW-0813">Transport</keyword>
<dbReference type="Pfam" id="PF25758">
    <property type="entry name" value="TPR_IPO11"/>
    <property type="match status" value="1"/>
</dbReference>
<dbReference type="SUPFAM" id="SSF48371">
    <property type="entry name" value="ARM repeat"/>
    <property type="match status" value="1"/>
</dbReference>
<feature type="domain" description="Importin N-terminal" evidence="5">
    <location>
        <begin position="25"/>
        <end position="92"/>
    </location>
</feature>
<evidence type="ECO:0000313" key="6">
    <source>
        <dbReference type="EnsemblMetazoa" id="AMAM018248-PA"/>
    </source>
</evidence>
<dbReference type="InterPro" id="IPR011989">
    <property type="entry name" value="ARM-like"/>
</dbReference>
<evidence type="ECO:0000256" key="2">
    <source>
        <dbReference type="ARBA" id="ARBA00007991"/>
    </source>
</evidence>
<proteinExistence type="inferred from homology"/>
<dbReference type="GO" id="GO:0005829">
    <property type="term" value="C:cytosol"/>
    <property type="evidence" value="ECO:0007669"/>
    <property type="project" value="TreeGrafter"/>
</dbReference>
<name>A0A182T2E4_9DIPT</name>
<accession>A0A182T2E4</accession>
<dbReference type="GO" id="GO:0031267">
    <property type="term" value="F:small GTPase binding"/>
    <property type="evidence" value="ECO:0007669"/>
    <property type="project" value="InterPro"/>
</dbReference>
<keyword evidence="7" id="KW-1185">Reference proteome</keyword>
<dbReference type="InterPro" id="IPR016024">
    <property type="entry name" value="ARM-type_fold"/>
</dbReference>
<evidence type="ECO:0000256" key="1">
    <source>
        <dbReference type="ARBA" id="ARBA00004123"/>
    </source>
</evidence>
<sequence>MSAESAVYEALQYACSQDAQMLKPAEQKLAEWEIQPGFHLTLVNIFSNQSLDGGVRWMASLYFKNGVLKYWRQNAPNAISREEKQEIKRLLLLKFDEPVQQIAVQIAVLIANINRYEGPLEWKELIPTVIKAVQSEDMVVQHRGLLVLLHVVKVLCTKRIPRDRQQFQIVAVTWYDFMLNLWEGFTQLFFTNICEQNCAIEVCAANLEKAIFSLRILKKLTIHGIVDPLKSEGCMMLVRVMFQRLKDLLECRMRVKRMLREAESNATSGTVNSEAIEMMRKLTVNLEKFIVKHMKFLNLFYETHPDVFSSFVPVSFEFCFNYVFHEGTNLIFEDNVITFPNFAIQCLCLLKGILSPNTLRQDLLPRASNQLAGEAKERVNSAKGDFFTPERLSYIFEKLIMHYFLLTPDEFEQWDTDPEAYTSDEGGDSWKYNLRSSAEAFYMILFQKFSPIMIEELRKYISKSQSITLTESSDMNDLLIKDSIYNATGLAAFILFDEINFDEWFSRQLLEELKFKSHNFRIIRKRIIWLVGQWTCVRFSKALRPQVYQACLELLQPSEDLAVRLTASKSLRSIMDDFEFVAEQFVEFLEPTIALLFGLLKEAVECETKMTILYVMSFIIEKMSLSIRIDVQSLVQYLPLLWEESREHNMLRCAIISTLIIEMSTNVNDPSHVYLLEEGLELWVVVVHYSRTMNQELLNLCENLVPLIQQSSSNMNICLAIVQAYVFLGAEIFLPRYGQEIVKTCQYLLSDLRAEGVLLINRFFLTLLQTVPKFAIDLLRPYLVEVFRSYYQQTNFPQVLQMYLQIISRVLVNDQVTFSVVLTETGAQDGLEKILTAWLEDMRRVTALEERKLLALALSSLLTVSNDVIFKNFAGIITNVTEVLNDVMDVYSQDTKVDSLVIDDENKDNIGVTLHGYGFIDSDMVQEETPHFSRCRAFCLHDPTHVIVLKDYLQNQLVVLKNTIGGERYQTLMSSVDLQTLKELSSFVVVGIELSAGIDDGA</sequence>
<dbReference type="SMART" id="SM00913">
    <property type="entry name" value="IBN_N"/>
    <property type="match status" value="1"/>
</dbReference>
<dbReference type="InterPro" id="IPR001494">
    <property type="entry name" value="Importin-beta_N"/>
</dbReference>
<comment type="similarity">
    <text evidence="2">Belongs to the importin beta family.</text>
</comment>
<dbReference type="PANTHER" id="PTHR10997:SF7">
    <property type="entry name" value="IMPORTIN-11"/>
    <property type="match status" value="1"/>
</dbReference>
<dbReference type="Pfam" id="PF03810">
    <property type="entry name" value="IBN_N"/>
    <property type="match status" value="1"/>
</dbReference>
<protein>
    <recommendedName>
        <fullName evidence="5">Importin N-terminal domain-containing protein</fullName>
    </recommendedName>
</protein>